<feature type="chain" id="PRO_5040156522" evidence="1">
    <location>
        <begin position="20"/>
        <end position="849"/>
    </location>
</feature>
<feature type="signal peptide" evidence="1">
    <location>
        <begin position="1"/>
        <end position="19"/>
    </location>
</feature>
<comment type="caution">
    <text evidence="2">The sequence shown here is derived from an EMBL/GenBank/DDBJ whole genome shotgun (WGS) entry which is preliminary data.</text>
</comment>
<sequence>MLKTHIFFLILSLKNVILAYKSDILLQADYHQFFRHVGQLLIDQASNQNGLYKEGEGKFLDLLSEKNVVVKNCGHILMTKGLVWADPEALFFQWPNVVKTSDYPLLEFNVNLTLTSLMHFRTDQIFQIDTDPPSGKKPEKIEFFEITGGCLDAIMELNKSAIHDEWTPKYGDGKISETIFRELVENTILSAEFSKGGIEEKWFTTGFSALIDLNTNLRDVYDFKNFVRYMKRFTKRYTLMKDIENINDMYDKEIEANLVVVTQSVDHIVFRKTAIYHHNFRQIFELWDYQVELIYNIDGNSTWQVNQIYQTPPHEYLIFENLARNNSYSEILDLWETRLKNSLNIEKFVKKVQNFENCNDSYPETFQDPKTEVRVLENSKSRLEFEIFLRYTKEDGVFEVGAKFGAIWSPKFAEHYLKNLTMTCPVTIGKKNSNAGKFVSQPSGNVGLIAINSPKEIVHQMIDAKINLFIKQIYKTLVQQSSVYNSDYEKAVADLKAHFHRYCDQLECLVATLCDGETLNYSTFFNWLAVQRRKFLKPVYENEPRFEVTQSPGISKSLQFTIRIAQRSLMNLEDEQILEFDTVKTKNSRNWRIRSVKFGGGCSSSRTHRSKYNLIPILENPGINGDGKMDDGIYDELLDSTIFRDDFSENLTFFEQDLRVIIDTNIFENYTYSLDEYAKYMTRFSKRYKLRRDIMKSHLLFDQSKNPSTSVLIHNPDHLVFRTSAIYQYLPDLELGQVTTEIWEYQVEAVFNVSSSNTWKIRQIFMEPPQFFTASSNFAELRARNEFVAEETLFVREENLDKSCSELEKFNGKNYVEVSRSHGETVVRVVGKYDSKFDKYEYQGIFKKC</sequence>
<evidence type="ECO:0000313" key="2">
    <source>
        <dbReference type="EMBL" id="CAI5440019.1"/>
    </source>
</evidence>
<dbReference type="EMBL" id="CANHGI010000001">
    <property type="protein sequence ID" value="CAI5440019.1"/>
    <property type="molecule type" value="Genomic_DNA"/>
</dbReference>
<keyword evidence="1" id="KW-0732">Signal</keyword>
<reference evidence="2" key="1">
    <citation type="submission" date="2022-11" db="EMBL/GenBank/DDBJ databases">
        <authorList>
            <person name="Kikuchi T."/>
        </authorList>
    </citation>
    <scope>NUCLEOTIDE SEQUENCE</scope>
    <source>
        <strain evidence="2">PS1010</strain>
    </source>
</reference>
<name>A0A9P1MTZ9_9PELO</name>
<dbReference type="AlphaFoldDB" id="A0A9P1MTZ9"/>
<organism evidence="2 3">
    <name type="scientific">Caenorhabditis angaria</name>
    <dbReference type="NCBI Taxonomy" id="860376"/>
    <lineage>
        <taxon>Eukaryota</taxon>
        <taxon>Metazoa</taxon>
        <taxon>Ecdysozoa</taxon>
        <taxon>Nematoda</taxon>
        <taxon>Chromadorea</taxon>
        <taxon>Rhabditida</taxon>
        <taxon>Rhabditina</taxon>
        <taxon>Rhabditomorpha</taxon>
        <taxon>Rhabditoidea</taxon>
        <taxon>Rhabditidae</taxon>
        <taxon>Peloderinae</taxon>
        <taxon>Caenorhabditis</taxon>
    </lineage>
</organism>
<evidence type="ECO:0000256" key="1">
    <source>
        <dbReference type="SAM" id="SignalP"/>
    </source>
</evidence>
<accession>A0A9P1MTZ9</accession>
<dbReference type="Proteomes" id="UP001152747">
    <property type="component" value="Unassembled WGS sequence"/>
</dbReference>
<gene>
    <name evidence="2" type="ORF">CAMP_LOCUS2656</name>
</gene>
<protein>
    <submittedName>
        <fullName evidence="2">Uncharacterized protein</fullName>
    </submittedName>
</protein>
<keyword evidence="3" id="KW-1185">Reference proteome</keyword>
<proteinExistence type="predicted"/>
<evidence type="ECO:0000313" key="3">
    <source>
        <dbReference type="Proteomes" id="UP001152747"/>
    </source>
</evidence>